<dbReference type="EMBL" id="JAPDGR010003927">
    <property type="protein sequence ID" value="KAJ2969708.1"/>
    <property type="molecule type" value="Genomic_DNA"/>
</dbReference>
<gene>
    <name evidence="1" type="ORF">NUW58_g9918</name>
</gene>
<sequence length="138" mass="15317">MASTADHNSPDSGADSTPADSVSRTSTLNTPLQPTMSFDINLPNRTLSNGANLDEYIVETREGQIPGPIEPDGQHRYRLVTFQPGDPENPKNWRKPFKWWITMVVAITCLSSPSLHPSSPLTLRVWRKSSIAARKSLF</sequence>
<accession>A0ACC1MU30</accession>
<name>A0ACC1MU30_9PEZI</name>
<comment type="caution">
    <text evidence="1">The sequence shown here is derived from an EMBL/GenBank/DDBJ whole genome shotgun (WGS) entry which is preliminary data.</text>
</comment>
<dbReference type="Proteomes" id="UP001143856">
    <property type="component" value="Unassembled WGS sequence"/>
</dbReference>
<organism evidence="1 2">
    <name type="scientific">Xylaria curta</name>
    <dbReference type="NCBI Taxonomy" id="42375"/>
    <lineage>
        <taxon>Eukaryota</taxon>
        <taxon>Fungi</taxon>
        <taxon>Dikarya</taxon>
        <taxon>Ascomycota</taxon>
        <taxon>Pezizomycotina</taxon>
        <taxon>Sordariomycetes</taxon>
        <taxon>Xylariomycetidae</taxon>
        <taxon>Xylariales</taxon>
        <taxon>Xylariaceae</taxon>
        <taxon>Xylaria</taxon>
    </lineage>
</organism>
<evidence type="ECO:0000313" key="1">
    <source>
        <dbReference type="EMBL" id="KAJ2969708.1"/>
    </source>
</evidence>
<protein>
    <submittedName>
        <fullName evidence="1">Uncharacterized protein</fullName>
    </submittedName>
</protein>
<proteinExistence type="predicted"/>
<keyword evidence="2" id="KW-1185">Reference proteome</keyword>
<reference evidence="1" key="1">
    <citation type="submission" date="2022-10" db="EMBL/GenBank/DDBJ databases">
        <title>Genome Sequence of Xylaria curta.</title>
        <authorList>
            <person name="Buettner E."/>
        </authorList>
    </citation>
    <scope>NUCLEOTIDE SEQUENCE</scope>
    <source>
        <strain evidence="1">Babe10</strain>
    </source>
</reference>
<evidence type="ECO:0000313" key="2">
    <source>
        <dbReference type="Proteomes" id="UP001143856"/>
    </source>
</evidence>